<feature type="region of interest" description="Disordered" evidence="1">
    <location>
        <begin position="471"/>
        <end position="497"/>
    </location>
</feature>
<dbReference type="EMBL" id="CADEBD010000337">
    <property type="protein sequence ID" value="CAB3248008.1"/>
    <property type="molecule type" value="Genomic_DNA"/>
</dbReference>
<dbReference type="InterPro" id="IPR052074">
    <property type="entry name" value="NonRcpt_TyrProt_Phosphatase"/>
</dbReference>
<protein>
    <recommendedName>
        <fullName evidence="2">PDZ domain-containing protein</fullName>
    </recommendedName>
</protein>
<dbReference type="SMART" id="SM00228">
    <property type="entry name" value="PDZ"/>
    <property type="match status" value="3"/>
</dbReference>
<reference evidence="5 6" key="1">
    <citation type="submission" date="2020-04" db="EMBL/GenBank/DDBJ databases">
        <authorList>
            <person name="Wallbank WR R."/>
            <person name="Pardo Diaz C."/>
            <person name="Kozak K."/>
            <person name="Martin S."/>
            <person name="Jiggins C."/>
            <person name="Moest M."/>
            <person name="Warren A I."/>
            <person name="Byers J.R.P. K."/>
            <person name="Montejo-Kovacevich G."/>
            <person name="Yen C E."/>
        </authorList>
    </citation>
    <scope>NUCLEOTIDE SEQUENCE [LARGE SCALE GENOMIC DNA]</scope>
</reference>
<dbReference type="InterPro" id="IPR001478">
    <property type="entry name" value="PDZ"/>
</dbReference>
<dbReference type="Proteomes" id="UP000494106">
    <property type="component" value="Unassembled WGS sequence"/>
</dbReference>
<keyword evidence="5" id="KW-1185">Reference proteome</keyword>
<evidence type="ECO:0000256" key="1">
    <source>
        <dbReference type="SAM" id="MobiDB-lite"/>
    </source>
</evidence>
<dbReference type="InterPro" id="IPR036034">
    <property type="entry name" value="PDZ_sf"/>
</dbReference>
<feature type="compositionally biased region" description="Basic and acidic residues" evidence="1">
    <location>
        <begin position="551"/>
        <end position="566"/>
    </location>
</feature>
<evidence type="ECO:0000313" key="5">
    <source>
        <dbReference type="Proteomes" id="UP000494106"/>
    </source>
</evidence>
<evidence type="ECO:0000259" key="2">
    <source>
        <dbReference type="PROSITE" id="PS50106"/>
    </source>
</evidence>
<dbReference type="PANTHER" id="PTHR46900:SF4">
    <property type="entry name" value="FERM AND PDZ DOMAIN CONTAINING 2"/>
    <property type="match status" value="1"/>
</dbReference>
<accession>A0A8S0YYQ4</accession>
<evidence type="ECO:0000313" key="6">
    <source>
        <dbReference type="Proteomes" id="UP000494256"/>
    </source>
</evidence>
<feature type="domain" description="PDZ" evidence="2">
    <location>
        <begin position="739"/>
        <end position="821"/>
    </location>
</feature>
<dbReference type="EMBL" id="CADEBC010000135">
    <property type="protein sequence ID" value="CAB3223207.1"/>
    <property type="molecule type" value="Genomic_DNA"/>
</dbReference>
<feature type="region of interest" description="Disordered" evidence="1">
    <location>
        <begin position="513"/>
        <end position="587"/>
    </location>
</feature>
<feature type="region of interest" description="Disordered" evidence="1">
    <location>
        <begin position="659"/>
        <end position="678"/>
    </location>
</feature>
<comment type="caution">
    <text evidence="3">The sequence shown here is derived from an EMBL/GenBank/DDBJ whole genome shotgun (WGS) entry which is preliminary data.</text>
</comment>
<dbReference type="AlphaFoldDB" id="A0A8S0YYQ4"/>
<feature type="compositionally biased region" description="Basic and acidic residues" evidence="1">
    <location>
        <begin position="352"/>
        <end position="373"/>
    </location>
</feature>
<feature type="compositionally biased region" description="Low complexity" evidence="1">
    <location>
        <begin position="328"/>
        <end position="351"/>
    </location>
</feature>
<feature type="compositionally biased region" description="Basic and acidic residues" evidence="1">
    <location>
        <begin position="666"/>
        <end position="678"/>
    </location>
</feature>
<dbReference type="CDD" id="cd00136">
    <property type="entry name" value="PDZ_canonical"/>
    <property type="match status" value="1"/>
</dbReference>
<dbReference type="PANTHER" id="PTHR46900">
    <property type="entry name" value="TYROSINE-PROTEIN PHOSPHATASE NON-RECEPTOR TYPE 13"/>
    <property type="match status" value="1"/>
</dbReference>
<gene>
    <name evidence="4" type="ORF">APLA_LOCUS12287</name>
    <name evidence="3" type="ORF">APLA_LOCUS1504</name>
</gene>
<dbReference type="SUPFAM" id="SSF50156">
    <property type="entry name" value="PDZ domain-like"/>
    <property type="match status" value="3"/>
</dbReference>
<proteinExistence type="predicted"/>
<feature type="region of interest" description="Disordered" evidence="1">
    <location>
        <begin position="299"/>
        <end position="373"/>
    </location>
</feature>
<dbReference type="Proteomes" id="UP000494256">
    <property type="component" value="Unassembled WGS sequence"/>
</dbReference>
<feature type="compositionally biased region" description="Polar residues" evidence="1">
    <location>
        <begin position="63"/>
        <end position="73"/>
    </location>
</feature>
<sequence length="824" mass="91286">MADVFTYSDDYDRNWRENEMRKFSYLYLQCQIFCVGGNNCTATDQWESSRDVGGGTPLRSRQAMGSNISQHSSKGLKGRRARSSGDLCNGDTKSQTESSVCGSVVGDVMGWNRSLPNHLDGNRHLADYSRVNNNYGDFGTYNRTHPKGGRGLRYRVCKSGSDAEPVWKLQDPGFDQGYGSERSPEDDYVPPIAPAISLETYEAELRLIYPFINDDNTFTVVVEKDGRGLGMSVCGGGGLVRIRRLYPPQPAWRTGQLAPKDLLLSANGVPLAGLSTYEALEVLRTAAARVELRVCRPPHDVLDSVTPPDPPTPPARTPHPPHLPPLDPLNCHPMHARLSQTTSSATTSSSEGRGRREQSPEPDRRDLRLPDLDRPMPVYDVQYGEFDIIMTKVNGSLGFTLRKEDHSALGHYVRALVREPALSDGRIQPGDRIVAVNDTPMSNMSHAEAVLFLRSCGSEVRLRLYRDHAATPLSPMSPRDGATDSDAPMHRPKPPLRPEAVSMLCDLAARRLTPDVGDGSRSPCLSPRKYRKLTKENNHYEQPTDVPSSNKVEHGSEYSDSVQERRRAPRTVALASPTAPPTCRKQKLSLTVPPHGYELNNLDNDTLDAPNVYQEDMSRQRYNEPVFSVDSDEPVSMPVELSSDEARFKHANPAYQSAVLTSDGHTTSDGHKDDDKGLKKWKGVALSPDNERKNQVPQKNLPVEPSIQPKPKEIEIVQKENVKPEPILDNTSSEPTIVTVELNRGWNSRLGFSVQSHPDSGQSYISAVYSDSVAARDGRLRRGDVILQVNDENVTSMKTPEVIDLLRILRGSICITVLRPPNAQ</sequence>
<feature type="region of interest" description="Disordered" evidence="1">
    <location>
        <begin position="47"/>
        <end position="96"/>
    </location>
</feature>
<feature type="compositionally biased region" description="Pro residues" evidence="1">
    <location>
        <begin position="307"/>
        <end position="327"/>
    </location>
</feature>
<feature type="domain" description="PDZ" evidence="2">
    <location>
        <begin position="219"/>
        <end position="298"/>
    </location>
</feature>
<dbReference type="Gene3D" id="2.30.42.10">
    <property type="match status" value="3"/>
</dbReference>
<evidence type="ECO:0000313" key="3">
    <source>
        <dbReference type="EMBL" id="CAB3223207.1"/>
    </source>
</evidence>
<dbReference type="OrthoDB" id="165498at2759"/>
<evidence type="ECO:0000313" key="4">
    <source>
        <dbReference type="EMBL" id="CAB3248008.1"/>
    </source>
</evidence>
<dbReference type="PROSITE" id="PS50106">
    <property type="entry name" value="PDZ"/>
    <property type="match status" value="3"/>
</dbReference>
<feature type="domain" description="PDZ" evidence="2">
    <location>
        <begin position="387"/>
        <end position="468"/>
    </location>
</feature>
<name>A0A8S0YYQ4_ARCPL</name>
<dbReference type="Pfam" id="PF00595">
    <property type="entry name" value="PDZ"/>
    <property type="match status" value="2"/>
</dbReference>
<organism evidence="3 5">
    <name type="scientific">Arctia plantaginis</name>
    <name type="common">Wood tiger moth</name>
    <name type="synonym">Phalaena plantaginis</name>
    <dbReference type="NCBI Taxonomy" id="874455"/>
    <lineage>
        <taxon>Eukaryota</taxon>
        <taxon>Metazoa</taxon>
        <taxon>Ecdysozoa</taxon>
        <taxon>Arthropoda</taxon>
        <taxon>Hexapoda</taxon>
        <taxon>Insecta</taxon>
        <taxon>Pterygota</taxon>
        <taxon>Neoptera</taxon>
        <taxon>Endopterygota</taxon>
        <taxon>Lepidoptera</taxon>
        <taxon>Glossata</taxon>
        <taxon>Ditrysia</taxon>
        <taxon>Noctuoidea</taxon>
        <taxon>Erebidae</taxon>
        <taxon>Arctiinae</taxon>
        <taxon>Arctia</taxon>
    </lineage>
</organism>